<evidence type="ECO:0000256" key="6">
    <source>
        <dbReference type="ARBA" id="ARBA00033409"/>
    </source>
</evidence>
<comment type="caution">
    <text evidence="10">The sequence shown here is derived from an EMBL/GenBank/DDBJ whole genome shotgun (WGS) entry which is preliminary data.</text>
</comment>
<dbReference type="Gene3D" id="2.40.50.140">
    <property type="entry name" value="Nucleic acid-binding proteins"/>
    <property type="match status" value="1"/>
</dbReference>
<evidence type="ECO:0000256" key="8">
    <source>
        <dbReference type="SAM" id="MobiDB-lite"/>
    </source>
</evidence>
<evidence type="ECO:0000256" key="1">
    <source>
        <dbReference type="ARBA" id="ARBA00007452"/>
    </source>
</evidence>
<keyword evidence="3 7" id="KW-0227">DNA damage</keyword>
<reference evidence="10" key="2">
    <citation type="submission" date="2022-12" db="EMBL/GenBank/DDBJ databases">
        <authorList>
            <person name="Sun Q."/>
            <person name="Kim S."/>
        </authorList>
    </citation>
    <scope>NUCLEOTIDE SEQUENCE</scope>
    <source>
        <strain evidence="10">KCTC 12343</strain>
    </source>
</reference>
<dbReference type="Pfam" id="PF02565">
    <property type="entry name" value="RecO_C"/>
    <property type="match status" value="1"/>
</dbReference>
<dbReference type="InterPro" id="IPR012340">
    <property type="entry name" value="NA-bd_OB-fold"/>
</dbReference>
<organism evidence="10 11">
    <name type="scientific">Pseudoduganella albidiflava</name>
    <dbReference type="NCBI Taxonomy" id="321983"/>
    <lineage>
        <taxon>Bacteria</taxon>
        <taxon>Pseudomonadati</taxon>
        <taxon>Pseudomonadota</taxon>
        <taxon>Betaproteobacteria</taxon>
        <taxon>Burkholderiales</taxon>
        <taxon>Oxalobacteraceae</taxon>
        <taxon>Telluria group</taxon>
        <taxon>Pseudoduganella</taxon>
    </lineage>
</organism>
<dbReference type="SUPFAM" id="SSF50249">
    <property type="entry name" value="Nucleic acid-binding proteins"/>
    <property type="match status" value="1"/>
</dbReference>
<dbReference type="EMBL" id="BMWV01000002">
    <property type="protein sequence ID" value="GGY30937.1"/>
    <property type="molecule type" value="Genomic_DNA"/>
</dbReference>
<proteinExistence type="inferred from homology"/>
<evidence type="ECO:0000259" key="9">
    <source>
        <dbReference type="Pfam" id="PF11967"/>
    </source>
</evidence>
<name>A0AA87XUK0_9BURK</name>
<evidence type="ECO:0000313" key="10">
    <source>
        <dbReference type="EMBL" id="GGY30937.1"/>
    </source>
</evidence>
<keyword evidence="5 7" id="KW-0234">DNA repair</keyword>
<dbReference type="GO" id="GO:0043590">
    <property type="term" value="C:bacterial nucleoid"/>
    <property type="evidence" value="ECO:0007669"/>
    <property type="project" value="TreeGrafter"/>
</dbReference>
<gene>
    <name evidence="7" type="primary">recO</name>
    <name evidence="10" type="ORF">GCM10007387_10990</name>
</gene>
<evidence type="ECO:0000313" key="11">
    <source>
        <dbReference type="Proteomes" id="UP000628442"/>
    </source>
</evidence>
<dbReference type="GO" id="GO:0006310">
    <property type="term" value="P:DNA recombination"/>
    <property type="evidence" value="ECO:0007669"/>
    <property type="project" value="UniProtKB-UniRule"/>
</dbReference>
<dbReference type="HAMAP" id="MF_00201">
    <property type="entry name" value="RecO"/>
    <property type="match status" value="1"/>
</dbReference>
<feature type="compositionally biased region" description="Polar residues" evidence="8">
    <location>
        <begin position="44"/>
        <end position="63"/>
    </location>
</feature>
<keyword evidence="4 7" id="KW-0233">DNA recombination</keyword>
<dbReference type="InterPro" id="IPR042242">
    <property type="entry name" value="RecO_C"/>
</dbReference>
<evidence type="ECO:0000256" key="4">
    <source>
        <dbReference type="ARBA" id="ARBA00023172"/>
    </source>
</evidence>
<feature type="region of interest" description="Disordered" evidence="8">
    <location>
        <begin position="84"/>
        <end position="106"/>
    </location>
</feature>
<evidence type="ECO:0000256" key="5">
    <source>
        <dbReference type="ARBA" id="ARBA00023204"/>
    </source>
</evidence>
<dbReference type="Pfam" id="PF11967">
    <property type="entry name" value="RecO_N"/>
    <property type="match status" value="1"/>
</dbReference>
<evidence type="ECO:0000256" key="7">
    <source>
        <dbReference type="HAMAP-Rule" id="MF_00201"/>
    </source>
</evidence>
<accession>A0AA87XUK0</accession>
<evidence type="ECO:0000256" key="2">
    <source>
        <dbReference type="ARBA" id="ARBA00021310"/>
    </source>
</evidence>
<dbReference type="NCBIfam" id="TIGR00613">
    <property type="entry name" value="reco"/>
    <property type="match status" value="1"/>
</dbReference>
<reference evidence="10" key="1">
    <citation type="journal article" date="2014" name="Int. J. Syst. Evol. Microbiol.">
        <title>Complete genome sequence of Corynebacterium casei LMG S-19264T (=DSM 44701T), isolated from a smear-ripened cheese.</title>
        <authorList>
            <consortium name="US DOE Joint Genome Institute (JGI-PGF)"/>
            <person name="Walter F."/>
            <person name="Albersmeier A."/>
            <person name="Kalinowski J."/>
            <person name="Ruckert C."/>
        </authorList>
    </citation>
    <scope>NUCLEOTIDE SEQUENCE</scope>
    <source>
        <strain evidence="10">KCTC 12343</strain>
    </source>
</reference>
<dbReference type="Proteomes" id="UP000628442">
    <property type="component" value="Unassembled WGS sequence"/>
</dbReference>
<dbReference type="SUPFAM" id="SSF57863">
    <property type="entry name" value="ArfGap/RecO-like zinc finger"/>
    <property type="match status" value="1"/>
</dbReference>
<dbReference type="InterPro" id="IPR037278">
    <property type="entry name" value="ARFGAP/RecO"/>
</dbReference>
<comment type="function">
    <text evidence="7">Involved in DNA repair and RecF pathway recombination.</text>
</comment>
<sequence length="339" mass="36610">MAKRQPTAGLVSTPGSIPEADTSPSLPVPDTDAALAENAVDIATSEQDPATVPGNETTASASPSPAMEVRDNAVAYLLKSVPAPAPAAAPPQQARKRTAPRTVGTRVSGQPAFVLHSYPYKETSLIVELLTRDFGRVALIAKGAKRPHSQLRGVLQTFQPLSTGWTGKNELRTLTDADWVGGLLPLEKTALLCGFYLNELLVKLLARDDAHPALFDHYVSTLNQLAHNEPPPIVLRKFETALLKETGVAADLTRCADTRGKVKAAVQYVVDPERGPRPARDDDTAPRVAGKTLLDMQREEYTDPATQAQSKQLMRFLLAHQLNGAPLNTRQILIDLMQL</sequence>
<dbReference type="GO" id="GO:0006302">
    <property type="term" value="P:double-strand break repair"/>
    <property type="evidence" value="ECO:0007669"/>
    <property type="project" value="TreeGrafter"/>
</dbReference>
<dbReference type="InterPro" id="IPR003717">
    <property type="entry name" value="RecO"/>
</dbReference>
<evidence type="ECO:0000256" key="3">
    <source>
        <dbReference type="ARBA" id="ARBA00022763"/>
    </source>
</evidence>
<dbReference type="Gene3D" id="1.20.1440.120">
    <property type="entry name" value="Recombination protein O, C-terminal domain"/>
    <property type="match status" value="1"/>
</dbReference>
<feature type="region of interest" description="Disordered" evidence="8">
    <location>
        <begin position="1"/>
        <end position="66"/>
    </location>
</feature>
<dbReference type="PANTHER" id="PTHR33991:SF1">
    <property type="entry name" value="DNA REPAIR PROTEIN RECO"/>
    <property type="match status" value="1"/>
</dbReference>
<feature type="domain" description="DNA replication/recombination mediator RecO N-terminal" evidence="9">
    <location>
        <begin position="110"/>
        <end position="181"/>
    </location>
</feature>
<comment type="similarity">
    <text evidence="1 7">Belongs to the RecO family.</text>
</comment>
<protein>
    <recommendedName>
        <fullName evidence="2 7">DNA repair protein RecO</fullName>
    </recommendedName>
    <alternativeName>
        <fullName evidence="6 7">Recombination protein O</fullName>
    </alternativeName>
</protein>
<dbReference type="PANTHER" id="PTHR33991">
    <property type="entry name" value="DNA REPAIR PROTEIN RECO"/>
    <property type="match status" value="1"/>
</dbReference>
<dbReference type="InterPro" id="IPR022572">
    <property type="entry name" value="DNA_rep/recomb_RecO_N"/>
</dbReference>
<dbReference type="AlphaFoldDB" id="A0AA87XUK0"/>